<proteinExistence type="predicted"/>
<dbReference type="AlphaFoldDB" id="A0AA36CV29"/>
<name>A0AA36CV29_9BILA</name>
<sequence length="533" mass="58771">MDTNYHSKGNTDIDYLICSPDILVKKRTSVDPAYTCDTTALEFPCNSPYWFKIREDPAVGSCVDTSTCPYCMLTKDVKCYTILSASAMASAQIMMARFDPTAPAWTGIKYANSTCMILNSTGIDAYPESYLLIRGSAAIQDYELTTCSSYDNTSSSTAPAYTCEVAIGSEFQCGLRNFTIRPNAAPTPTCGATCAQCLNQGKPCYTMLTAADLTRSQIIMARTNIAALAWTGIVYNKTTSTWVTQCTVANTYNTWLKPTVNTAIAADAATKIWCHAINYTHSLFLPCAQPLEWKILIKFAFSQNQTTLGLFKVDPGAPDIQDACTQMCISLDFCDGVLTRNDNCVILNSTQLESTSPSYIILRDNFSGYVNSGGCVEMQNDSYSFLAGIPELTCPIIYDEPFECFYLRQDFNTYLIQNEPQGGWADLYCPVLNSSSICWTWSSHDFWMYWTAILARISPSVLAWTGIVYSTSTASYSSSCNFTIDYSWLDDARTTATAQNASTDLWCNAINSTDSLFLPCSQSIPLRICGLNS</sequence>
<protein>
    <submittedName>
        <fullName evidence="1">Uncharacterized protein</fullName>
    </submittedName>
</protein>
<dbReference type="Proteomes" id="UP001177023">
    <property type="component" value="Unassembled WGS sequence"/>
</dbReference>
<reference evidence="1" key="1">
    <citation type="submission" date="2023-06" db="EMBL/GenBank/DDBJ databases">
        <authorList>
            <person name="Delattre M."/>
        </authorList>
    </citation>
    <scope>NUCLEOTIDE SEQUENCE</scope>
    <source>
        <strain evidence="1">AF72</strain>
    </source>
</reference>
<evidence type="ECO:0000313" key="2">
    <source>
        <dbReference type="Proteomes" id="UP001177023"/>
    </source>
</evidence>
<gene>
    <name evidence="1" type="ORF">MSPICULIGERA_LOCUS13223</name>
</gene>
<comment type="caution">
    <text evidence="1">The sequence shown here is derived from an EMBL/GenBank/DDBJ whole genome shotgun (WGS) entry which is preliminary data.</text>
</comment>
<dbReference type="EMBL" id="CATQJA010002634">
    <property type="protein sequence ID" value="CAJ0574900.1"/>
    <property type="molecule type" value="Genomic_DNA"/>
</dbReference>
<evidence type="ECO:0000313" key="1">
    <source>
        <dbReference type="EMBL" id="CAJ0574900.1"/>
    </source>
</evidence>
<keyword evidence="2" id="KW-1185">Reference proteome</keyword>
<feature type="non-terminal residue" evidence="1">
    <location>
        <position position="533"/>
    </location>
</feature>
<accession>A0AA36CV29</accession>
<organism evidence="1 2">
    <name type="scientific">Mesorhabditis spiculigera</name>
    <dbReference type="NCBI Taxonomy" id="96644"/>
    <lineage>
        <taxon>Eukaryota</taxon>
        <taxon>Metazoa</taxon>
        <taxon>Ecdysozoa</taxon>
        <taxon>Nematoda</taxon>
        <taxon>Chromadorea</taxon>
        <taxon>Rhabditida</taxon>
        <taxon>Rhabditina</taxon>
        <taxon>Rhabditomorpha</taxon>
        <taxon>Rhabditoidea</taxon>
        <taxon>Rhabditidae</taxon>
        <taxon>Mesorhabditinae</taxon>
        <taxon>Mesorhabditis</taxon>
    </lineage>
</organism>